<protein>
    <submittedName>
        <fullName evidence="1">dGTP triphosphohydrolase</fullName>
    </submittedName>
</protein>
<evidence type="ECO:0000313" key="1">
    <source>
        <dbReference type="EMBL" id="MFK9084466.1"/>
    </source>
</evidence>
<comment type="caution">
    <text evidence="1">The sequence shown here is derived from an EMBL/GenBank/DDBJ whole genome shotgun (WGS) entry which is preliminary data.</text>
</comment>
<organism evidence="1 2">
    <name type="scientific">Pseudomonas neuropathica</name>
    <dbReference type="NCBI Taxonomy" id="2730425"/>
    <lineage>
        <taxon>Bacteria</taxon>
        <taxon>Pseudomonadati</taxon>
        <taxon>Pseudomonadota</taxon>
        <taxon>Gammaproteobacteria</taxon>
        <taxon>Pseudomonadales</taxon>
        <taxon>Pseudomonadaceae</taxon>
        <taxon>Pseudomonas</taxon>
    </lineage>
</organism>
<reference evidence="1" key="1">
    <citation type="submission" date="2024-11" db="EMBL/GenBank/DDBJ databases">
        <authorList>
            <person name="Lucas J.A."/>
        </authorList>
    </citation>
    <scope>NUCLEOTIDE SEQUENCE</scope>
    <source>
        <strain evidence="1">Z 8.8</strain>
    </source>
</reference>
<accession>A0ACC7N1A2</accession>
<evidence type="ECO:0000313" key="2">
    <source>
        <dbReference type="Proteomes" id="UP001622950"/>
    </source>
</evidence>
<keyword evidence="2" id="KW-1185">Reference proteome</keyword>
<dbReference type="EMBL" id="JBJHQE010000084">
    <property type="protein sequence ID" value="MFK9084466.1"/>
    <property type="molecule type" value="Genomic_DNA"/>
</dbReference>
<dbReference type="Proteomes" id="UP001622950">
    <property type="component" value="Unassembled WGS sequence"/>
</dbReference>
<name>A0ACC7N1A2_9PSED</name>
<gene>
    <name evidence="1" type="primary">dgt</name>
    <name evidence="1" type="ORF">ACJEBM_27815</name>
</gene>
<sequence>MLNWKSLLNEGRRKNKDQASGAPESGRFEFERDYDRILFAAPTRRLADKTQVFPLDRNDSVRTRLTHSHEVSTLARSIGLRLVYEKESIFEGAELGPFLQRGIPAMLAAIGLVHDLGNPPFGHQGEYAIQSWFKSKSGIFLNGMSAEEAGDFFAFDGNAQTVRLVTKLQILNDKFGLNLTYGTLAALIKYPVPVCGVDENKWKKQGFFKSEQEIVEDIWAETGLSQGVRHPLTYVMEACDDIAYSVLDAEDTVKKGLASYYDLLRYLKSVCGDDEVAKEVFQKSERSSSSFETSGLSPQELNECSMQMFRVFSITAMVNSVVNEFAGRVGSLVDGECLYKGVISVSGSAVLCKALKKFDLEYGFKHKSVLELELRGNTYITEVMDMLWVGVYGRLDKSQGSDTPFGKYVYSKISENYRRIFEDDTNILPVRYKEAQLLADSISGMTDSYLIALHSELKPLYDSHCK</sequence>
<proteinExistence type="predicted"/>